<proteinExistence type="predicted"/>
<evidence type="ECO:0000313" key="2">
    <source>
        <dbReference type="EMBL" id="KKN29704.1"/>
    </source>
</evidence>
<dbReference type="EMBL" id="LAZR01002465">
    <property type="protein sequence ID" value="KKN29704.1"/>
    <property type="molecule type" value="Genomic_DNA"/>
</dbReference>
<gene>
    <name evidence="2" type="ORF">LCGC14_0841510</name>
</gene>
<evidence type="ECO:0000256" key="1">
    <source>
        <dbReference type="SAM" id="MobiDB-lite"/>
    </source>
</evidence>
<accession>A0A0F9PHP9</accession>
<reference evidence="2" key="1">
    <citation type="journal article" date="2015" name="Nature">
        <title>Complex archaea that bridge the gap between prokaryotes and eukaryotes.</title>
        <authorList>
            <person name="Spang A."/>
            <person name="Saw J.H."/>
            <person name="Jorgensen S.L."/>
            <person name="Zaremba-Niedzwiedzka K."/>
            <person name="Martijn J."/>
            <person name="Lind A.E."/>
            <person name="van Eijk R."/>
            <person name="Schleper C."/>
            <person name="Guy L."/>
            <person name="Ettema T.J."/>
        </authorList>
    </citation>
    <scope>NUCLEOTIDE SEQUENCE</scope>
</reference>
<feature type="region of interest" description="Disordered" evidence="1">
    <location>
        <begin position="16"/>
        <end position="95"/>
    </location>
</feature>
<name>A0A0F9PHP9_9ZZZZ</name>
<feature type="compositionally biased region" description="Acidic residues" evidence="1">
    <location>
        <begin position="61"/>
        <end position="72"/>
    </location>
</feature>
<feature type="compositionally biased region" description="Basic and acidic residues" evidence="1">
    <location>
        <begin position="28"/>
        <end position="50"/>
    </location>
</feature>
<organism evidence="2">
    <name type="scientific">marine sediment metagenome</name>
    <dbReference type="NCBI Taxonomy" id="412755"/>
    <lineage>
        <taxon>unclassified sequences</taxon>
        <taxon>metagenomes</taxon>
        <taxon>ecological metagenomes</taxon>
    </lineage>
</organism>
<protein>
    <submittedName>
        <fullName evidence="2">Uncharacterized protein</fullName>
    </submittedName>
</protein>
<dbReference type="AlphaFoldDB" id="A0A0F9PHP9"/>
<comment type="caution">
    <text evidence="2">The sequence shown here is derived from an EMBL/GenBank/DDBJ whole genome shotgun (WGS) entry which is preliminary data.</text>
</comment>
<sequence length="257" mass="27966">MYIKVQNIQYIVGRPGGNTYTGADMEADEKREAAEKRAAKRGREIDEGKELVAPPPAPTADGEELVEIDDDGNIVRTPVDRTGEEGPTSIGDPVDESDRIPVLVLAGFATEPQALYQTIRTLTAEACDRALVDMTQLEFVMGDGVWEELSDLWPRAYYVGATHGGLDLEDPAMIRGFGRLRDEMRAESYLLMSAVRVPVVIGTVVVGVNDEKEPEPEPQKCARCGRRNGDVTGGEMAVCGSCGNDLRQERQAEEAAP</sequence>